<keyword evidence="2" id="KW-0472">Membrane</keyword>
<accession>A0ABS4ZY71</accession>
<sequence length="535" mass="56298">MLTRFVRIQLVIFAIASVIGMALMGIVYLQAPTLLGIGRMTVTLELPGTGGLYQFSNVTYRGVQMGKVTEVRPTREGAVATLSLNTSPKVPADLHAAVLSVSAVGEQYVDLQPSNDSGPYLHDGSVIPVANTSIPQAVGPMLDQVSSLMGSIPKDKISPLLDETFKAFNGSGNDMGALLDSSSRLIAEANAASDQTRALIDDGAPLLDGQAESVDAIRTWARSMAGITKQVAADDQHVRTLLKDGPGAADEATRLFNQVKPTLPLLLANLTSLGQVGVTYHPALEQMLVLLPPSISATQSYGAPKNNPVGMTLGDFTLSMGDPPACTVGFLPPSSWRSPEDMTDIDTPDGLYCKLPQDSAIGVRGARNYPCMGKPGKRAPTVEICNSDRPYEPLSMRQHALGPYPIDPNLLAQGIAPDSRVDRDKFIHGPVEGTPRPPAEAPVVEAPAAVPPAEAPVVEAPVVEAPAAEAPPSDGGAPTMAPSAFAPNGSEGPSVAFATYDPKTGRYATPDGKVYRQKDLVPHTGDQTWQDLFTT</sequence>
<evidence type="ECO:0000313" key="5">
    <source>
        <dbReference type="EMBL" id="MBP2454469.1"/>
    </source>
</evidence>
<dbReference type="InterPro" id="IPR052336">
    <property type="entry name" value="MlaD_Phospholipid_Transporter"/>
</dbReference>
<feature type="domain" description="Mce/MlaD" evidence="3">
    <location>
        <begin position="41"/>
        <end position="113"/>
    </location>
</feature>
<evidence type="ECO:0000259" key="4">
    <source>
        <dbReference type="Pfam" id="PF11887"/>
    </source>
</evidence>
<reference evidence="5 6" key="1">
    <citation type="submission" date="2021-03" db="EMBL/GenBank/DDBJ databases">
        <title>Sequencing the genomes of 1000 actinobacteria strains.</title>
        <authorList>
            <person name="Klenk H.-P."/>
        </authorList>
    </citation>
    <scope>NUCLEOTIDE SEQUENCE [LARGE SCALE GENOMIC DNA]</scope>
    <source>
        <strain evidence="5 6">DSM 46713</strain>
    </source>
</reference>
<keyword evidence="2" id="KW-1133">Transmembrane helix</keyword>
<protein>
    <submittedName>
        <fullName evidence="5">Virulence factor Mce-like protein</fullName>
    </submittedName>
</protein>
<dbReference type="InterPro" id="IPR024516">
    <property type="entry name" value="Mce_C"/>
</dbReference>
<organism evidence="5 6">
    <name type="scientific">Mycolicibacterium lutetiense</name>
    <dbReference type="NCBI Taxonomy" id="1641992"/>
    <lineage>
        <taxon>Bacteria</taxon>
        <taxon>Bacillati</taxon>
        <taxon>Actinomycetota</taxon>
        <taxon>Actinomycetes</taxon>
        <taxon>Mycobacteriales</taxon>
        <taxon>Mycobacteriaceae</taxon>
        <taxon>Mycolicibacterium</taxon>
    </lineage>
</organism>
<gene>
    <name evidence="5" type="ORF">JOF57_004382</name>
</gene>
<keyword evidence="2" id="KW-0812">Transmembrane</keyword>
<evidence type="ECO:0000259" key="3">
    <source>
        <dbReference type="Pfam" id="PF02470"/>
    </source>
</evidence>
<comment type="caution">
    <text evidence="5">The sequence shown here is derived from an EMBL/GenBank/DDBJ whole genome shotgun (WGS) entry which is preliminary data.</text>
</comment>
<feature type="domain" description="Mammalian cell entry C-terminal" evidence="4">
    <location>
        <begin position="120"/>
        <end position="289"/>
    </location>
</feature>
<feature type="region of interest" description="Disordered" evidence="1">
    <location>
        <begin position="467"/>
        <end position="498"/>
    </location>
</feature>
<name>A0ABS4ZY71_9MYCO</name>
<dbReference type="Pfam" id="PF11887">
    <property type="entry name" value="Mce4_CUP1"/>
    <property type="match status" value="1"/>
</dbReference>
<evidence type="ECO:0000313" key="6">
    <source>
        <dbReference type="Proteomes" id="UP000694460"/>
    </source>
</evidence>
<dbReference type="Pfam" id="PF02470">
    <property type="entry name" value="MlaD"/>
    <property type="match status" value="1"/>
</dbReference>
<dbReference type="PANTHER" id="PTHR33371:SF16">
    <property type="entry name" value="MCE-FAMILY PROTEIN MCE3F"/>
    <property type="match status" value="1"/>
</dbReference>
<dbReference type="Proteomes" id="UP000694460">
    <property type="component" value="Unassembled WGS sequence"/>
</dbReference>
<dbReference type="PANTHER" id="PTHR33371">
    <property type="entry name" value="INTERMEMBRANE PHOSPHOLIPID TRANSPORT SYSTEM BINDING PROTEIN MLAD-RELATED"/>
    <property type="match status" value="1"/>
</dbReference>
<feature type="transmembrane region" description="Helical" evidence="2">
    <location>
        <begin position="12"/>
        <end position="31"/>
    </location>
</feature>
<keyword evidence="6" id="KW-1185">Reference proteome</keyword>
<dbReference type="EMBL" id="JAGIOP010000002">
    <property type="protein sequence ID" value="MBP2454469.1"/>
    <property type="molecule type" value="Genomic_DNA"/>
</dbReference>
<dbReference type="RefSeq" id="WP_209919892.1">
    <property type="nucleotide sequence ID" value="NZ_JAGIOP010000002.1"/>
</dbReference>
<dbReference type="InterPro" id="IPR003399">
    <property type="entry name" value="Mce/MlaD"/>
</dbReference>
<evidence type="ECO:0000256" key="1">
    <source>
        <dbReference type="SAM" id="MobiDB-lite"/>
    </source>
</evidence>
<dbReference type="NCBIfam" id="TIGR00996">
    <property type="entry name" value="Mtu_fam_mce"/>
    <property type="match status" value="1"/>
</dbReference>
<evidence type="ECO:0000256" key="2">
    <source>
        <dbReference type="SAM" id="Phobius"/>
    </source>
</evidence>
<dbReference type="InterPro" id="IPR005693">
    <property type="entry name" value="Mce"/>
</dbReference>
<proteinExistence type="predicted"/>